<sequence length="293" mass="32490">MADEREDERPDERAGAGDTLPEISAEEMAARQARLAQLDLLRRVQRARSGTPEERLELAFDATDDVLNALLDNEATGEEELTIIARRRDVSHEVLRRMAGDRRVQESHRLRRLLVLNPKLPASAGLRLIPNLFLFDLVTVLITPALPLEIKTAAENAILQQYQSLPLGQKITLARRGNGGRLLPQMLNDASADVVRAVLNNPFLTESTVSTAVWKASHQHVVILIADTARWANRNYVKMALLRNRMLPLGRAVTLVGTLTPGQLKELSNDPTVPVQVRNLVLQQMKKKPGGAA</sequence>
<feature type="region of interest" description="Disordered" evidence="1">
    <location>
        <begin position="1"/>
        <end position="23"/>
    </location>
</feature>
<dbReference type="EMBL" id="CP072642">
    <property type="protein sequence ID" value="QUV93941.1"/>
    <property type="molecule type" value="Genomic_DNA"/>
</dbReference>
<dbReference type="Proteomes" id="UP000677668">
    <property type="component" value="Chromosome 1"/>
</dbReference>
<reference evidence="2 3" key="1">
    <citation type="submission" date="2021-03" db="EMBL/GenBank/DDBJ databases">
        <title>Genomic and phenotypic characterization of Chloracidobacterium isolates provides evidence for multiple species.</title>
        <authorList>
            <person name="Saini M.K."/>
            <person name="Costas A.M.G."/>
            <person name="Tank M."/>
            <person name="Bryant D.A."/>
        </authorList>
    </citation>
    <scope>NUCLEOTIDE SEQUENCE [LARGE SCALE GENOMIC DNA]</scope>
    <source>
        <strain evidence="2 3">N</strain>
    </source>
</reference>
<evidence type="ECO:0000313" key="3">
    <source>
        <dbReference type="Proteomes" id="UP000677668"/>
    </source>
</evidence>
<evidence type="ECO:0000313" key="2">
    <source>
        <dbReference type="EMBL" id="QUV93941.1"/>
    </source>
</evidence>
<name>A0ABX8B2Y6_9BACT</name>
<dbReference type="RefSeq" id="WP_211422272.1">
    <property type="nucleotide sequence ID" value="NZ_CP072642.1"/>
</dbReference>
<protein>
    <submittedName>
        <fullName evidence="2">Uncharacterized protein</fullName>
    </submittedName>
</protein>
<accession>A0ABX8B2Y6</accession>
<evidence type="ECO:0000256" key="1">
    <source>
        <dbReference type="SAM" id="MobiDB-lite"/>
    </source>
</evidence>
<gene>
    <name evidence="2" type="ORF">J8C05_00280</name>
</gene>
<proteinExistence type="predicted"/>
<organism evidence="2 3">
    <name type="scientific">Chloracidobacterium sp. N</name>
    <dbReference type="NCBI Taxonomy" id="2821540"/>
    <lineage>
        <taxon>Bacteria</taxon>
        <taxon>Pseudomonadati</taxon>
        <taxon>Acidobacteriota</taxon>
        <taxon>Terriglobia</taxon>
        <taxon>Terriglobales</taxon>
        <taxon>Acidobacteriaceae</taxon>
        <taxon>Chloracidobacterium</taxon>
        <taxon>Chloracidobacterium aggregatum</taxon>
    </lineage>
</organism>
<keyword evidence="3" id="KW-1185">Reference proteome</keyword>